<evidence type="ECO:0000313" key="3">
    <source>
        <dbReference type="Proteomes" id="UP001169066"/>
    </source>
</evidence>
<dbReference type="Proteomes" id="UP001169066">
    <property type="component" value="Unassembled WGS sequence"/>
</dbReference>
<feature type="transmembrane region" description="Helical" evidence="1">
    <location>
        <begin position="15"/>
        <end position="32"/>
    </location>
</feature>
<keyword evidence="1" id="KW-0472">Membrane</keyword>
<evidence type="ECO:0000313" key="2">
    <source>
        <dbReference type="EMBL" id="MDM5263832.1"/>
    </source>
</evidence>
<proteinExistence type="predicted"/>
<evidence type="ECO:0000256" key="1">
    <source>
        <dbReference type="SAM" id="Phobius"/>
    </source>
</evidence>
<protein>
    <recommendedName>
        <fullName evidence="4">DUF4199 domain-containing protein</fullName>
    </recommendedName>
</protein>
<organism evidence="2 3">
    <name type="scientific">Sulfurovum xiamenensis</name>
    <dbReference type="NCBI Taxonomy" id="3019066"/>
    <lineage>
        <taxon>Bacteria</taxon>
        <taxon>Pseudomonadati</taxon>
        <taxon>Campylobacterota</taxon>
        <taxon>Epsilonproteobacteria</taxon>
        <taxon>Campylobacterales</taxon>
        <taxon>Sulfurovaceae</taxon>
        <taxon>Sulfurovum</taxon>
    </lineage>
</organism>
<feature type="transmembrane region" description="Helical" evidence="1">
    <location>
        <begin position="52"/>
        <end position="70"/>
    </location>
</feature>
<dbReference type="RefSeq" id="WP_289401793.1">
    <property type="nucleotide sequence ID" value="NZ_JAQIBC010000003.1"/>
</dbReference>
<keyword evidence="1" id="KW-1133">Transmembrane helix</keyword>
<evidence type="ECO:0008006" key="4">
    <source>
        <dbReference type="Google" id="ProtNLM"/>
    </source>
</evidence>
<feature type="transmembrane region" description="Helical" evidence="1">
    <location>
        <begin position="91"/>
        <end position="109"/>
    </location>
</feature>
<sequence length="171" mass="19611">MNIELAKKIGRRKSLKSATIGVILIYIIFVIGADKEGFIYSLVWVFTDQYRINILIGILIFYFFAYIVGGKAGYEILIEKKRWYKLIGVKYAMIVLLITAFLFGWTGYFQEGLSVPEIFSDASPEFIEAYKAQQEPFYDYVFKSFFWITLAGSIPAVIVGMLFGRSIKKSL</sequence>
<accession>A0ABT7QRW2</accession>
<keyword evidence="1" id="KW-0812">Transmembrane</keyword>
<keyword evidence="3" id="KW-1185">Reference proteome</keyword>
<dbReference type="EMBL" id="JAQIBC010000003">
    <property type="protein sequence ID" value="MDM5263832.1"/>
    <property type="molecule type" value="Genomic_DNA"/>
</dbReference>
<gene>
    <name evidence="2" type="ORF">PF327_06440</name>
</gene>
<feature type="transmembrane region" description="Helical" evidence="1">
    <location>
        <begin position="145"/>
        <end position="164"/>
    </location>
</feature>
<comment type="caution">
    <text evidence="2">The sequence shown here is derived from an EMBL/GenBank/DDBJ whole genome shotgun (WGS) entry which is preliminary data.</text>
</comment>
<name>A0ABT7QRW2_9BACT</name>
<reference evidence="2" key="1">
    <citation type="submission" date="2023-01" db="EMBL/GenBank/DDBJ databases">
        <title>Sulfurovum sp. XTW-4 genome assembly.</title>
        <authorList>
            <person name="Wang J."/>
        </authorList>
    </citation>
    <scope>NUCLEOTIDE SEQUENCE</scope>
    <source>
        <strain evidence="2">XTW-4</strain>
    </source>
</reference>